<dbReference type="InterPro" id="IPR050313">
    <property type="entry name" value="Carb_Metab_HTH_regulators"/>
</dbReference>
<dbReference type="RefSeq" id="WP_021641466.1">
    <property type="nucleotide sequence ID" value="NZ_KE992858.1"/>
</dbReference>
<dbReference type="InterPro" id="IPR036388">
    <property type="entry name" value="WH-like_DNA-bd_sf"/>
</dbReference>
<comment type="caution">
    <text evidence="5">The sequence shown here is derived from an EMBL/GenBank/DDBJ whole genome shotgun (WGS) entry which is preliminary data.</text>
</comment>
<evidence type="ECO:0000259" key="4">
    <source>
        <dbReference type="PROSITE" id="PS51000"/>
    </source>
</evidence>
<dbReference type="InterPro" id="IPR036390">
    <property type="entry name" value="WH_DNA-bd_sf"/>
</dbReference>
<dbReference type="Gene3D" id="1.10.10.10">
    <property type="entry name" value="Winged helix-like DNA-binding domain superfamily/Winged helix DNA-binding domain"/>
    <property type="match status" value="1"/>
</dbReference>
<evidence type="ECO:0000313" key="5">
    <source>
        <dbReference type="EMBL" id="ERI74220.1"/>
    </source>
</evidence>
<feature type="domain" description="HTH deoR-type" evidence="4">
    <location>
        <begin position="7"/>
        <end position="62"/>
    </location>
</feature>
<dbReference type="SMART" id="SM00420">
    <property type="entry name" value="HTH_DEOR"/>
    <property type="match status" value="1"/>
</dbReference>
<dbReference type="AlphaFoldDB" id="A0ABC9TSG2"/>
<dbReference type="PANTHER" id="PTHR30363:SF8">
    <property type="entry name" value="DEOXYRIBOSE OPERON REPRESSOR"/>
    <property type="match status" value="1"/>
</dbReference>
<keyword evidence="1" id="KW-0805">Transcription regulation</keyword>
<dbReference type="InterPro" id="IPR001034">
    <property type="entry name" value="DeoR_HTH"/>
</dbReference>
<dbReference type="PROSITE" id="PS51000">
    <property type="entry name" value="HTH_DEOR_2"/>
    <property type="match status" value="1"/>
</dbReference>
<evidence type="ECO:0000256" key="2">
    <source>
        <dbReference type="ARBA" id="ARBA00023125"/>
    </source>
</evidence>
<evidence type="ECO:0000313" key="6">
    <source>
        <dbReference type="Proteomes" id="UP000016491"/>
    </source>
</evidence>
<dbReference type="SUPFAM" id="SSF100950">
    <property type="entry name" value="NagB/RpiA/CoA transferase-like"/>
    <property type="match status" value="1"/>
</dbReference>
<dbReference type="SMART" id="SM01134">
    <property type="entry name" value="DeoRC"/>
    <property type="match status" value="1"/>
</dbReference>
<dbReference type="Pfam" id="PF00455">
    <property type="entry name" value="DeoRC"/>
    <property type="match status" value="1"/>
</dbReference>
<dbReference type="Gene3D" id="3.40.50.1360">
    <property type="match status" value="1"/>
</dbReference>
<dbReference type="PANTHER" id="PTHR30363">
    <property type="entry name" value="HTH-TYPE TRANSCRIPTIONAL REGULATOR SRLR-RELATED"/>
    <property type="match status" value="1"/>
</dbReference>
<evidence type="ECO:0000256" key="1">
    <source>
        <dbReference type="ARBA" id="ARBA00023015"/>
    </source>
</evidence>
<dbReference type="Proteomes" id="UP000016491">
    <property type="component" value="Unassembled WGS sequence"/>
</dbReference>
<dbReference type="Pfam" id="PF08220">
    <property type="entry name" value="HTH_DeoR"/>
    <property type="match status" value="1"/>
</dbReference>
<gene>
    <name evidence="5" type="ORF">CLOSYM_04240</name>
</gene>
<dbReference type="EMBL" id="AWSU01000341">
    <property type="protein sequence ID" value="ERI74220.1"/>
    <property type="molecule type" value="Genomic_DNA"/>
</dbReference>
<name>A0ABC9TSG2_CLOSY</name>
<dbReference type="InterPro" id="IPR018356">
    <property type="entry name" value="Tscrpt_reg_HTH_DeoR_CS"/>
</dbReference>
<keyword evidence="3" id="KW-0804">Transcription</keyword>
<proteinExistence type="predicted"/>
<keyword evidence="2" id="KW-0238">DNA-binding</keyword>
<dbReference type="SUPFAM" id="SSF46785">
    <property type="entry name" value="Winged helix' DNA-binding domain"/>
    <property type="match status" value="1"/>
</dbReference>
<organism evidence="5 6">
    <name type="scientific">[Clostridium] symbiosum ATCC 14940</name>
    <dbReference type="NCBI Taxonomy" id="411472"/>
    <lineage>
        <taxon>Bacteria</taxon>
        <taxon>Bacillati</taxon>
        <taxon>Bacillota</taxon>
        <taxon>Clostridia</taxon>
        <taxon>Lachnospirales</taxon>
        <taxon>Lachnospiraceae</taxon>
        <taxon>Otoolea</taxon>
    </lineage>
</organism>
<accession>A0ABC9TSG2</accession>
<dbReference type="GeneID" id="57970615"/>
<dbReference type="InterPro" id="IPR014036">
    <property type="entry name" value="DeoR-like_C"/>
</dbReference>
<dbReference type="GO" id="GO:0003677">
    <property type="term" value="F:DNA binding"/>
    <property type="evidence" value="ECO:0007669"/>
    <property type="project" value="UniProtKB-KW"/>
</dbReference>
<evidence type="ECO:0000256" key="3">
    <source>
        <dbReference type="ARBA" id="ARBA00023163"/>
    </source>
</evidence>
<dbReference type="PROSITE" id="PS00894">
    <property type="entry name" value="HTH_DEOR_1"/>
    <property type="match status" value="1"/>
</dbReference>
<reference evidence="5 6" key="1">
    <citation type="submission" date="2013-07" db="EMBL/GenBank/DDBJ databases">
        <authorList>
            <person name="Weinstock G."/>
            <person name="Sodergren E."/>
            <person name="Wylie T."/>
            <person name="Fulton L."/>
            <person name="Fulton R."/>
            <person name="Fronick C."/>
            <person name="O'Laughlin M."/>
            <person name="Godfrey J."/>
            <person name="Miner T."/>
            <person name="Herter B."/>
            <person name="Appelbaum E."/>
            <person name="Cordes M."/>
            <person name="Lek S."/>
            <person name="Wollam A."/>
            <person name="Pepin K.H."/>
            <person name="Palsikar V.B."/>
            <person name="Mitreva M."/>
            <person name="Wilson R.K."/>
        </authorList>
    </citation>
    <scope>NUCLEOTIDE SEQUENCE [LARGE SCALE GENOMIC DNA]</scope>
    <source>
        <strain evidence="5 6">ATCC 14940</strain>
    </source>
</reference>
<dbReference type="InterPro" id="IPR037171">
    <property type="entry name" value="NagB/RpiA_transferase-like"/>
</dbReference>
<sequence length="262" mass="29524">MNNNNKKTERLKIIIAYLKDCNGASLKDIADYLQVSEMTARRDLYELREHNVIHYISGVAIFNPDSQRNNEQNPYDLVGEKLVNNEKKERIGKKAATLLTAGDTVIIDTGTTTEHFAKHIPDQVPLTVLCYNINIMSELIRRSHLNLLFAGGIYHENTQMFESPEGLSLINRTRATKVFLSAAGVSELLGITCRNHYEIDTKRAIINAALKRILLVDSSKFNKIRPALFAQIADIDTVVTDDGISSEWIEILKKNDIELLIA</sequence>
<protein>
    <submittedName>
        <fullName evidence="5">Transcriptional regulator, DeoR family</fullName>
    </submittedName>
</protein>